<evidence type="ECO:0000256" key="1">
    <source>
        <dbReference type="ARBA" id="ARBA00004651"/>
    </source>
</evidence>
<reference evidence="9" key="1">
    <citation type="submission" date="2023-08" db="EMBL/GenBank/DDBJ databases">
        <authorList>
            <person name="Audoor S."/>
            <person name="Bilcke G."/>
        </authorList>
    </citation>
    <scope>NUCLEOTIDE SEQUENCE</scope>
</reference>
<dbReference type="Pfam" id="PF25539">
    <property type="entry name" value="Bestrophin_2"/>
    <property type="match status" value="1"/>
</dbReference>
<dbReference type="GO" id="GO:0005254">
    <property type="term" value="F:chloride channel activity"/>
    <property type="evidence" value="ECO:0007669"/>
    <property type="project" value="InterPro"/>
</dbReference>
<keyword evidence="10" id="KW-1185">Reference proteome</keyword>
<dbReference type="PANTHER" id="PTHR33281">
    <property type="entry name" value="UPF0187 PROTEIN YNEE"/>
    <property type="match status" value="1"/>
</dbReference>
<organism evidence="9 10">
    <name type="scientific">Cylindrotheca closterium</name>
    <dbReference type="NCBI Taxonomy" id="2856"/>
    <lineage>
        <taxon>Eukaryota</taxon>
        <taxon>Sar</taxon>
        <taxon>Stramenopiles</taxon>
        <taxon>Ochrophyta</taxon>
        <taxon>Bacillariophyta</taxon>
        <taxon>Bacillariophyceae</taxon>
        <taxon>Bacillariophycidae</taxon>
        <taxon>Bacillariales</taxon>
        <taxon>Bacillariaceae</taxon>
        <taxon>Cylindrotheca</taxon>
    </lineage>
</organism>
<evidence type="ECO:0000256" key="4">
    <source>
        <dbReference type="ARBA" id="ARBA00022692"/>
    </source>
</evidence>
<evidence type="ECO:0000256" key="7">
    <source>
        <dbReference type="ARBA" id="ARBA00023136"/>
    </source>
</evidence>
<proteinExistence type="predicted"/>
<evidence type="ECO:0000256" key="8">
    <source>
        <dbReference type="SAM" id="MobiDB-lite"/>
    </source>
</evidence>
<dbReference type="PANTHER" id="PTHR33281:SF19">
    <property type="entry name" value="VOLTAGE-DEPENDENT ANION CHANNEL-FORMING PROTEIN YNEE"/>
    <property type="match status" value="1"/>
</dbReference>
<gene>
    <name evidence="9" type="ORF">CYCCA115_LOCUS13428</name>
</gene>
<dbReference type="Proteomes" id="UP001295423">
    <property type="component" value="Unassembled WGS sequence"/>
</dbReference>
<evidence type="ECO:0000313" key="10">
    <source>
        <dbReference type="Proteomes" id="UP001295423"/>
    </source>
</evidence>
<keyword evidence="2" id="KW-0813">Transport</keyword>
<keyword evidence="4" id="KW-0812">Transmembrane</keyword>
<evidence type="ECO:0000256" key="6">
    <source>
        <dbReference type="ARBA" id="ARBA00023065"/>
    </source>
</evidence>
<dbReference type="AlphaFoldDB" id="A0AAD2PUS0"/>
<dbReference type="InterPro" id="IPR044669">
    <property type="entry name" value="YneE/VCCN1/2-like"/>
</dbReference>
<dbReference type="GO" id="GO:0005886">
    <property type="term" value="C:plasma membrane"/>
    <property type="evidence" value="ECO:0007669"/>
    <property type="project" value="UniProtKB-SubCell"/>
</dbReference>
<evidence type="ECO:0000256" key="5">
    <source>
        <dbReference type="ARBA" id="ARBA00022989"/>
    </source>
</evidence>
<evidence type="ECO:0000313" key="9">
    <source>
        <dbReference type="EMBL" id="CAJ1952194.1"/>
    </source>
</evidence>
<accession>A0AAD2PUS0</accession>
<evidence type="ECO:0000256" key="2">
    <source>
        <dbReference type="ARBA" id="ARBA00022448"/>
    </source>
</evidence>
<keyword evidence="7" id="KW-0472">Membrane</keyword>
<evidence type="ECO:0000256" key="3">
    <source>
        <dbReference type="ARBA" id="ARBA00022475"/>
    </source>
</evidence>
<keyword evidence="6" id="KW-0406">Ion transport</keyword>
<comment type="subcellular location">
    <subcellularLocation>
        <location evidence="1">Cell membrane</location>
        <topology evidence="1">Multi-pass membrane protein</topology>
    </subcellularLocation>
</comment>
<keyword evidence="5" id="KW-1133">Transmembrane helix</keyword>
<sequence>MNLALAKTSKFTVQIGVIVAPRTRCLSSLTPVVKDTYYVPRADRGGPNDSFVFNKLGDGRLARQSRHSPTRELNFTPTHWERQKSVWLRFRAVRTIFHSSPFQRLMFPDLFTVGATASAVAVYNTQVAENYMEQLTLHGSALSGATTALGMLVAFRLNASYGRYDEGRKFWGEINNAARDLAGNACMWIDDPYQKDRMLKLIKAFPVITHFHLNAKGGHFMYADDDPDLGNKLYAELHAELLDIYKDEEHEDFKYICSGYLDKIHLPLHVSAGMRRIIADNGAYVNAFYNKTMDEQVRRIVMCLGQAERVLRTPLPTDFTRHTSRLLALWCFLLPFAIYDGCGPLGVVPASMMISYAILGIEDVGLQIEEPFNILPIRQYSDGINAGVDAIANGYDLLDNNPLKRIAAAEETTTPEEPVMEDSTKFGSDEATEFEEDSEPRAATN</sequence>
<feature type="region of interest" description="Disordered" evidence="8">
    <location>
        <begin position="409"/>
        <end position="445"/>
    </location>
</feature>
<dbReference type="EMBL" id="CAKOGP040001803">
    <property type="protein sequence ID" value="CAJ1952194.1"/>
    <property type="molecule type" value="Genomic_DNA"/>
</dbReference>
<keyword evidence="3" id="KW-1003">Cell membrane</keyword>
<name>A0AAD2PUS0_9STRA</name>
<comment type="caution">
    <text evidence="9">The sequence shown here is derived from an EMBL/GenBank/DDBJ whole genome shotgun (WGS) entry which is preliminary data.</text>
</comment>
<protein>
    <submittedName>
        <fullName evidence="9">Uncharacterized protein</fullName>
    </submittedName>
</protein>